<name>A0A1H5MWC8_9ACTN</name>
<gene>
    <name evidence="3" type="ORF">SAMN04488561_3415</name>
</gene>
<evidence type="ECO:0000313" key="4">
    <source>
        <dbReference type="Proteomes" id="UP000181980"/>
    </source>
</evidence>
<dbReference type="STRING" id="561176.SAMN04488561_3415"/>
<sequence length="393" mass="41982">MRELRLIAVSEDGAHLILSGHDGEQLALRVDDRLLAAIRGDRARLGQLDIRLESQLRPRDIQARIRAGESVDSVAAVAGMPREKVERFAGPVLAEREHIAGRARQATVRRLGGDGPPQTLEAAAGATAKTHGADPDLVEWDAWRREDGRWLVRFAWAGEEEDSALFSFDPSGRTVVPEDHNARSIAGVLPAEAPAPAETEAPAGPARLSVVGGSSGGPSGAAAQQPDNDDGPDLPAFLKPAGVGPVRGLVRDASGSSGSAGSDDDDEDDEFENTTPIPAAARRQRRTTRTGRERRRREPDLFHDHTPDPAEPAAPAASTTSAVDDDADDAATSERLRLSDIAQHVETDDEQAADLAPTADEPAPPARKTSSSRSRRPSVPSWDEIMFGRRKND</sequence>
<proteinExistence type="predicted"/>
<feature type="compositionally biased region" description="Acidic residues" evidence="1">
    <location>
        <begin position="262"/>
        <end position="272"/>
    </location>
</feature>
<organism evidence="3 4">
    <name type="scientific">Jiangella alba</name>
    <dbReference type="NCBI Taxonomy" id="561176"/>
    <lineage>
        <taxon>Bacteria</taxon>
        <taxon>Bacillati</taxon>
        <taxon>Actinomycetota</taxon>
        <taxon>Actinomycetes</taxon>
        <taxon>Jiangellales</taxon>
        <taxon>Jiangellaceae</taxon>
        <taxon>Jiangella</taxon>
    </lineage>
</organism>
<dbReference type="RefSeq" id="WP_074946485.1">
    <property type="nucleotide sequence ID" value="NZ_FNUC01000003.1"/>
</dbReference>
<dbReference type="AlphaFoldDB" id="A0A1H5MWC8"/>
<feature type="compositionally biased region" description="Basic and acidic residues" evidence="1">
    <location>
        <begin position="296"/>
        <end position="308"/>
    </location>
</feature>
<evidence type="ECO:0000259" key="2">
    <source>
        <dbReference type="Pfam" id="PF11268"/>
    </source>
</evidence>
<feature type="compositionally biased region" description="Low complexity" evidence="1">
    <location>
        <begin position="193"/>
        <end position="212"/>
    </location>
</feature>
<dbReference type="Pfam" id="PF11268">
    <property type="entry name" value="DUF3071"/>
    <property type="match status" value="1"/>
</dbReference>
<feature type="compositionally biased region" description="Low complexity" evidence="1">
    <location>
        <begin position="311"/>
        <end position="322"/>
    </location>
</feature>
<accession>A0A1H5MWC8</accession>
<dbReference type="EMBL" id="FNUC01000003">
    <property type="protein sequence ID" value="SEE92658.1"/>
    <property type="molecule type" value="Genomic_DNA"/>
</dbReference>
<feature type="compositionally biased region" description="Basic residues" evidence="1">
    <location>
        <begin position="282"/>
        <end position="295"/>
    </location>
</feature>
<evidence type="ECO:0000313" key="3">
    <source>
        <dbReference type="EMBL" id="SEE92658.1"/>
    </source>
</evidence>
<feature type="domain" description="DUF3071" evidence="2">
    <location>
        <begin position="1"/>
        <end position="168"/>
    </location>
</feature>
<keyword evidence="4" id="KW-1185">Reference proteome</keyword>
<feature type="compositionally biased region" description="Basic and acidic residues" evidence="1">
    <location>
        <begin position="332"/>
        <end position="346"/>
    </location>
</feature>
<dbReference type="InterPro" id="IPR047682">
    <property type="entry name" value="SepH-like"/>
</dbReference>
<feature type="compositionally biased region" description="Low complexity" evidence="1">
    <location>
        <begin position="252"/>
        <end position="261"/>
    </location>
</feature>
<dbReference type="NCBIfam" id="NF040712">
    <property type="entry name" value="SepH"/>
    <property type="match status" value="1"/>
</dbReference>
<feature type="compositionally biased region" description="Low complexity" evidence="1">
    <location>
        <begin position="366"/>
        <end position="381"/>
    </location>
</feature>
<evidence type="ECO:0000256" key="1">
    <source>
        <dbReference type="SAM" id="MobiDB-lite"/>
    </source>
</evidence>
<dbReference type="InterPro" id="IPR021421">
    <property type="entry name" value="DUF3071"/>
</dbReference>
<reference evidence="4" key="1">
    <citation type="submission" date="2016-10" db="EMBL/GenBank/DDBJ databases">
        <authorList>
            <person name="Varghese N."/>
            <person name="Submissions S."/>
        </authorList>
    </citation>
    <scope>NUCLEOTIDE SEQUENCE [LARGE SCALE GENOMIC DNA]</scope>
    <source>
        <strain evidence="4">DSM 45237</strain>
    </source>
</reference>
<dbReference type="Proteomes" id="UP000181980">
    <property type="component" value="Unassembled WGS sequence"/>
</dbReference>
<feature type="region of interest" description="Disordered" evidence="1">
    <location>
        <begin position="193"/>
        <end position="393"/>
    </location>
</feature>
<protein>
    <recommendedName>
        <fullName evidence="2">DUF3071 domain-containing protein</fullName>
    </recommendedName>
</protein>